<dbReference type="CDD" id="cd13585">
    <property type="entry name" value="PBP2_TMBP_like"/>
    <property type="match status" value="1"/>
</dbReference>
<evidence type="ECO:0000256" key="3">
    <source>
        <dbReference type="ARBA" id="ARBA00022729"/>
    </source>
</evidence>
<dbReference type="PROSITE" id="PS51257">
    <property type="entry name" value="PROKAR_LIPOPROTEIN"/>
    <property type="match status" value="1"/>
</dbReference>
<gene>
    <name evidence="5" type="ORF">EV207_13625</name>
</gene>
<comment type="caution">
    <text evidence="5">The sequence shown here is derived from an EMBL/GenBank/DDBJ whole genome shotgun (WGS) entry which is preliminary data.</text>
</comment>
<comment type="similarity">
    <text evidence="1">Belongs to the bacterial solute-binding protein 1 family.</text>
</comment>
<evidence type="ECO:0000313" key="5">
    <source>
        <dbReference type="EMBL" id="TCP22338.1"/>
    </source>
</evidence>
<feature type="chain" id="PRO_5020528918" evidence="4">
    <location>
        <begin position="24"/>
        <end position="418"/>
    </location>
</feature>
<dbReference type="PANTHER" id="PTHR30061">
    <property type="entry name" value="MALTOSE-BINDING PERIPLASMIC PROTEIN"/>
    <property type="match status" value="1"/>
</dbReference>
<evidence type="ECO:0000256" key="1">
    <source>
        <dbReference type="ARBA" id="ARBA00008520"/>
    </source>
</evidence>
<sequence length="418" mass="47020">MKKLCLILVSVFLLCLVSACSNSESGSGSSKVTLRYGIWDKNQKPAMQKIVDEFQKKHPEINVKIEVTPYDQYWTKLETAATGKSLPDVFWMNGPNFIKYSSNDMLMPINNLTKKDKVNLGNYPKALVNLYTFKGKTYGIPKDFDTIGLFYNKKLFDEAHIPYPDETWDWDKLKAAAKKLTNKEKGVWGIAARMENQAGFYNTIYQNGGYVISDDKKKSGYDQPETIGGLKFWIDMIKDGSSPTQAQMTETTPSALFESGKVAMIYDGSWMQIEYEQNEYTKDKVDVAPLPKGKKKANIIHGLANVVAANTQHKKEAQEFLAFLGSKKASLIQAKSGTVIPAYNGTQKLWVKSNPNVNLQVFIDSAKYAVPLPSSKNTSKWWDDETKILNKAWGLEIPVDEAAKTLAKKMNKDLAEEH</sequence>
<dbReference type="GO" id="GO:0015768">
    <property type="term" value="P:maltose transport"/>
    <property type="evidence" value="ECO:0007669"/>
    <property type="project" value="TreeGrafter"/>
</dbReference>
<evidence type="ECO:0000256" key="2">
    <source>
        <dbReference type="ARBA" id="ARBA00022448"/>
    </source>
</evidence>
<reference evidence="5 6" key="1">
    <citation type="submission" date="2019-03" db="EMBL/GenBank/DDBJ databases">
        <title>Genomic Encyclopedia of Type Strains, Phase IV (KMG-IV): sequencing the most valuable type-strain genomes for metagenomic binning, comparative biology and taxonomic classification.</title>
        <authorList>
            <person name="Goeker M."/>
        </authorList>
    </citation>
    <scope>NUCLEOTIDE SEQUENCE [LARGE SCALE GENOMIC DNA]</scope>
    <source>
        <strain evidence="5 6">DSM 19377</strain>
    </source>
</reference>
<dbReference type="AlphaFoldDB" id="A0A4R2NM29"/>
<evidence type="ECO:0000313" key="6">
    <source>
        <dbReference type="Proteomes" id="UP000295416"/>
    </source>
</evidence>
<dbReference type="Proteomes" id="UP000295416">
    <property type="component" value="Unassembled WGS sequence"/>
</dbReference>
<dbReference type="Gene3D" id="3.40.190.10">
    <property type="entry name" value="Periplasmic binding protein-like II"/>
    <property type="match status" value="1"/>
</dbReference>
<dbReference type="Pfam" id="PF01547">
    <property type="entry name" value="SBP_bac_1"/>
    <property type="match status" value="1"/>
</dbReference>
<dbReference type="EMBL" id="SLXK01000036">
    <property type="protein sequence ID" value="TCP22338.1"/>
    <property type="molecule type" value="Genomic_DNA"/>
</dbReference>
<accession>A0A4R2NM29</accession>
<evidence type="ECO:0000256" key="4">
    <source>
        <dbReference type="SAM" id="SignalP"/>
    </source>
</evidence>
<organism evidence="5 6">
    <name type="scientific">Scopulibacillus darangshiensis</name>
    <dbReference type="NCBI Taxonomy" id="442528"/>
    <lineage>
        <taxon>Bacteria</taxon>
        <taxon>Bacillati</taxon>
        <taxon>Bacillota</taxon>
        <taxon>Bacilli</taxon>
        <taxon>Bacillales</taxon>
        <taxon>Sporolactobacillaceae</taxon>
        <taxon>Scopulibacillus</taxon>
    </lineage>
</organism>
<name>A0A4R2NM29_9BACL</name>
<keyword evidence="6" id="KW-1185">Reference proteome</keyword>
<dbReference type="SUPFAM" id="SSF53850">
    <property type="entry name" value="Periplasmic binding protein-like II"/>
    <property type="match status" value="1"/>
</dbReference>
<dbReference type="GO" id="GO:0042956">
    <property type="term" value="P:maltodextrin transmembrane transport"/>
    <property type="evidence" value="ECO:0007669"/>
    <property type="project" value="TreeGrafter"/>
</dbReference>
<dbReference type="InterPro" id="IPR006059">
    <property type="entry name" value="SBP"/>
</dbReference>
<feature type="signal peptide" evidence="4">
    <location>
        <begin position="1"/>
        <end position="23"/>
    </location>
</feature>
<keyword evidence="2" id="KW-0813">Transport</keyword>
<dbReference type="PANTHER" id="PTHR30061:SF50">
    <property type="entry name" value="MALTOSE_MALTODEXTRIN-BINDING PERIPLASMIC PROTEIN"/>
    <property type="match status" value="1"/>
</dbReference>
<protein>
    <submittedName>
        <fullName evidence="5">Carbohydrate ABC transporter substrate-binding protein (CUT1 family)</fullName>
    </submittedName>
</protein>
<dbReference type="RefSeq" id="WP_132747564.1">
    <property type="nucleotide sequence ID" value="NZ_SLXK01000036.1"/>
</dbReference>
<proteinExistence type="inferred from homology"/>
<dbReference type="GO" id="GO:1901982">
    <property type="term" value="F:maltose binding"/>
    <property type="evidence" value="ECO:0007669"/>
    <property type="project" value="TreeGrafter"/>
</dbReference>
<dbReference type="OrthoDB" id="9782846at2"/>
<dbReference type="GO" id="GO:0055052">
    <property type="term" value="C:ATP-binding cassette (ABC) transporter complex, substrate-binding subunit-containing"/>
    <property type="evidence" value="ECO:0007669"/>
    <property type="project" value="TreeGrafter"/>
</dbReference>
<keyword evidence="3 4" id="KW-0732">Signal</keyword>